<sequence length="205" mass="23098">MRRREKRCCSCKRESSILEERRVAAPAEGRSAQKRKHFDELAAREEIEVISVNVVYLKLTCPCFQRGMYQMSINESAQPQGPSFFLEMLGQGDCLLSQPPIMQPQTTGMYTAEQMMGYAGSTQSYGEPCSYGPSQLDDPLPITQPTQDYGHVDFSGVEVACRFVRERHSPERLSLSGRRALAGARRKGKKKDTTTSRNFDDEANE</sequence>
<feature type="compositionally biased region" description="Basic and acidic residues" evidence="1">
    <location>
        <begin position="191"/>
        <end position="205"/>
    </location>
</feature>
<dbReference type="EnsemblPlants" id="ORUFI07G15070.1">
    <property type="protein sequence ID" value="ORUFI07G15070.1"/>
    <property type="gene ID" value="ORUFI07G15070"/>
</dbReference>
<dbReference type="HOGENOM" id="CLU_113062_1_0_1"/>
<feature type="compositionally biased region" description="Low complexity" evidence="1">
    <location>
        <begin position="172"/>
        <end position="183"/>
    </location>
</feature>
<accession>A0A0E0Q8E9</accession>
<proteinExistence type="predicted"/>
<reference evidence="2" key="2">
    <citation type="submission" date="2015-06" db="UniProtKB">
        <authorList>
            <consortium name="EnsemblPlants"/>
        </authorList>
    </citation>
    <scope>IDENTIFICATION</scope>
</reference>
<evidence type="ECO:0000256" key="1">
    <source>
        <dbReference type="SAM" id="MobiDB-lite"/>
    </source>
</evidence>
<feature type="region of interest" description="Disordered" evidence="1">
    <location>
        <begin position="169"/>
        <end position="205"/>
    </location>
</feature>
<dbReference type="OMA" id="CSCKRES"/>
<dbReference type="Proteomes" id="UP000008022">
    <property type="component" value="Unassembled WGS sequence"/>
</dbReference>
<name>A0A0E0Q8E9_ORYRU</name>
<organism evidence="2 3">
    <name type="scientific">Oryza rufipogon</name>
    <name type="common">Brownbeard rice</name>
    <name type="synonym">Asian wild rice</name>
    <dbReference type="NCBI Taxonomy" id="4529"/>
    <lineage>
        <taxon>Eukaryota</taxon>
        <taxon>Viridiplantae</taxon>
        <taxon>Streptophyta</taxon>
        <taxon>Embryophyta</taxon>
        <taxon>Tracheophyta</taxon>
        <taxon>Spermatophyta</taxon>
        <taxon>Magnoliopsida</taxon>
        <taxon>Liliopsida</taxon>
        <taxon>Poales</taxon>
        <taxon>Poaceae</taxon>
        <taxon>BOP clade</taxon>
        <taxon>Oryzoideae</taxon>
        <taxon>Oryzeae</taxon>
        <taxon>Oryzinae</taxon>
        <taxon>Oryza</taxon>
    </lineage>
</organism>
<keyword evidence="3" id="KW-1185">Reference proteome</keyword>
<protein>
    <submittedName>
        <fullName evidence="2">Uncharacterized protein</fullName>
    </submittedName>
</protein>
<dbReference type="AlphaFoldDB" id="A0A0E0Q8E9"/>
<reference evidence="3" key="1">
    <citation type="submission" date="2013-06" db="EMBL/GenBank/DDBJ databases">
        <authorList>
            <person name="Zhao Q."/>
        </authorList>
    </citation>
    <scope>NUCLEOTIDE SEQUENCE</scope>
    <source>
        <strain evidence="3">cv. W1943</strain>
    </source>
</reference>
<dbReference type="Gramene" id="ORUFI07G15070.1">
    <property type="protein sequence ID" value="ORUFI07G15070.1"/>
    <property type="gene ID" value="ORUFI07G15070"/>
</dbReference>
<evidence type="ECO:0000313" key="2">
    <source>
        <dbReference type="EnsemblPlants" id="ORUFI07G15070.1"/>
    </source>
</evidence>
<evidence type="ECO:0000313" key="3">
    <source>
        <dbReference type="Proteomes" id="UP000008022"/>
    </source>
</evidence>